<sequence length="635" mass="72083">MENKRIIKIADRIIGEDYPVYIIAEIGLNHQGDTKLAKNLIDIAKQSGADCVKFQKRCLEKVYKKDALLNPERQEHGIEYVLSHIKKTELSDEQMKDLYQYANSVGIEFMCSPWDETSLKFLSNLSVNAYKVASADMFNLRLIEAINKLKKPMIISTGMSFVSEIEELVRFLKKIDAQFALLHCNSTYPAPYHDINLNFLKVMRQKFGCVVGYSGHDRGISVSLAAVAMGASIVEKHITIDRNLPGPDHKASLEPDEFKSLVAEIKNVEKAMGEPTRYPSRGEYLNRETLSKSIVAANNLKIGQILKQSDMEIKSPGKGVSPLKINYFAGKKLTKRNIEKDDYILESDIKTSRKRKTDNLGIKHKWGVVARMSDIDEMIACGSDFVELHLTDVDINQDKTYRKSYDIDMALHGPEYNRDILMDLSSMDGVIRKQSVDFFNKALEHAKKLKPLFRNKNENAKFVVHPGGMSMNAPLFDKIETLNGNLRDSLSKLNSDGFEILLETMPGMPWYFGGQWYHASFMDADEIVDFSKKTGFGITLDLSHSALYCNLYKKDLEQFVKTILPVVRYLHISDAAGFNGEGLQIQDGTTDFKKILKHLSETDLWFLPEIWQGHKFGGEGFITAVRRLKKIDPDF</sequence>
<reference evidence="2 3" key="1">
    <citation type="journal article" date="2016" name="Nat. Commun.">
        <title>Thousands of microbial genomes shed light on interconnected biogeochemical processes in an aquifer system.</title>
        <authorList>
            <person name="Anantharaman K."/>
            <person name="Brown C.T."/>
            <person name="Hug L.A."/>
            <person name="Sharon I."/>
            <person name="Castelle C.J."/>
            <person name="Probst A.J."/>
            <person name="Thomas B.C."/>
            <person name="Singh A."/>
            <person name="Wilkins M.J."/>
            <person name="Karaoz U."/>
            <person name="Brodie E.L."/>
            <person name="Williams K.H."/>
            <person name="Hubbard S.S."/>
            <person name="Banfield J.F."/>
        </authorList>
    </citation>
    <scope>NUCLEOTIDE SEQUENCE [LARGE SCALE GENOMIC DNA]</scope>
</reference>
<dbReference type="InterPro" id="IPR036732">
    <property type="entry name" value="AFP_Neu5c_C_sf"/>
</dbReference>
<dbReference type="AlphaFoldDB" id="A0A1G2H588"/>
<accession>A0A1G2H588</accession>
<dbReference type="Gene3D" id="3.20.20.150">
    <property type="entry name" value="Divalent-metal-dependent TIM barrel enzymes"/>
    <property type="match status" value="1"/>
</dbReference>
<dbReference type="SUPFAM" id="SSF51269">
    <property type="entry name" value="AFP III-like domain"/>
    <property type="match status" value="1"/>
</dbReference>
<dbReference type="Gene3D" id="3.90.1210.10">
    <property type="entry name" value="Antifreeze-like/N-acetylneuraminic acid synthase C-terminal domain"/>
    <property type="match status" value="1"/>
</dbReference>
<dbReference type="CDD" id="cd11615">
    <property type="entry name" value="SAF_NeuB_like"/>
    <property type="match status" value="1"/>
</dbReference>
<dbReference type="SUPFAM" id="SSF51569">
    <property type="entry name" value="Aldolase"/>
    <property type="match status" value="1"/>
</dbReference>
<dbReference type="InterPro" id="IPR013022">
    <property type="entry name" value="Xyl_isomerase-like_TIM-brl"/>
</dbReference>
<comment type="caution">
    <text evidence="2">The sequence shown here is derived from an EMBL/GenBank/DDBJ whole genome shotgun (WGS) entry which is preliminary data.</text>
</comment>
<organism evidence="2 3">
    <name type="scientific">Candidatus Spechtbacteria bacterium RIFCSPHIGHO2_01_FULL_43_30</name>
    <dbReference type="NCBI Taxonomy" id="1802158"/>
    <lineage>
        <taxon>Bacteria</taxon>
        <taxon>Candidatus Spechtiibacteriota</taxon>
    </lineage>
</organism>
<dbReference type="Pfam" id="PF01261">
    <property type="entry name" value="AP_endonuc_2"/>
    <property type="match status" value="1"/>
</dbReference>
<dbReference type="Proteomes" id="UP000177932">
    <property type="component" value="Unassembled WGS sequence"/>
</dbReference>
<evidence type="ECO:0000313" key="3">
    <source>
        <dbReference type="Proteomes" id="UP000177932"/>
    </source>
</evidence>
<dbReference type="Pfam" id="PF03102">
    <property type="entry name" value="NeuB"/>
    <property type="match status" value="1"/>
</dbReference>
<dbReference type="EMBL" id="MHOD01000032">
    <property type="protein sequence ID" value="OGZ57371.1"/>
    <property type="molecule type" value="Genomic_DNA"/>
</dbReference>
<dbReference type="InterPro" id="IPR013785">
    <property type="entry name" value="Aldolase_TIM"/>
</dbReference>
<evidence type="ECO:0000313" key="2">
    <source>
        <dbReference type="EMBL" id="OGZ57371.1"/>
    </source>
</evidence>
<gene>
    <name evidence="2" type="ORF">A2827_03545</name>
</gene>
<dbReference type="PROSITE" id="PS50844">
    <property type="entry name" value="AFP_LIKE"/>
    <property type="match status" value="1"/>
</dbReference>
<dbReference type="InterPro" id="IPR006190">
    <property type="entry name" value="SAF_AFP_Neu5Ac"/>
</dbReference>
<dbReference type="InterPro" id="IPR036237">
    <property type="entry name" value="Xyl_isomerase-like_sf"/>
</dbReference>
<proteinExistence type="predicted"/>
<evidence type="ECO:0000259" key="1">
    <source>
        <dbReference type="PROSITE" id="PS50844"/>
    </source>
</evidence>
<dbReference type="GO" id="GO:0016051">
    <property type="term" value="P:carbohydrate biosynthetic process"/>
    <property type="evidence" value="ECO:0007669"/>
    <property type="project" value="InterPro"/>
</dbReference>
<name>A0A1G2H588_9BACT</name>
<dbReference type="GO" id="GO:0047444">
    <property type="term" value="F:N-acylneuraminate-9-phosphate synthase activity"/>
    <property type="evidence" value="ECO:0007669"/>
    <property type="project" value="TreeGrafter"/>
</dbReference>
<dbReference type="STRING" id="1802158.A2827_03545"/>
<dbReference type="Pfam" id="PF08666">
    <property type="entry name" value="SAF"/>
    <property type="match status" value="1"/>
</dbReference>
<dbReference type="InterPro" id="IPR013132">
    <property type="entry name" value="PseI/NeuA/B-like_N"/>
</dbReference>
<feature type="domain" description="AFP-like" evidence="1">
    <location>
        <begin position="293"/>
        <end position="352"/>
    </location>
</feature>
<dbReference type="PANTHER" id="PTHR42966">
    <property type="entry name" value="N-ACETYLNEURAMINATE SYNTHASE"/>
    <property type="match status" value="1"/>
</dbReference>
<dbReference type="PANTHER" id="PTHR42966:SF3">
    <property type="entry name" value="BLR5971 PROTEIN"/>
    <property type="match status" value="1"/>
</dbReference>
<dbReference type="InterPro" id="IPR057736">
    <property type="entry name" value="SAF_PseI/NeuA/NeuB"/>
</dbReference>
<protein>
    <recommendedName>
        <fullName evidence="1">AFP-like domain-containing protein</fullName>
    </recommendedName>
</protein>
<dbReference type="Gene3D" id="3.20.20.70">
    <property type="entry name" value="Aldolase class I"/>
    <property type="match status" value="1"/>
</dbReference>
<dbReference type="InterPro" id="IPR051690">
    <property type="entry name" value="PseI-like"/>
</dbReference>
<dbReference type="InterPro" id="IPR013974">
    <property type="entry name" value="SAF"/>
</dbReference>
<dbReference type="SUPFAM" id="SSF51658">
    <property type="entry name" value="Xylose isomerase-like"/>
    <property type="match status" value="1"/>
</dbReference>